<feature type="chain" id="PRO_5034245628" evidence="2">
    <location>
        <begin position="21"/>
        <end position="413"/>
    </location>
</feature>
<feature type="transmembrane region" description="Helical" evidence="1">
    <location>
        <begin position="98"/>
        <end position="119"/>
    </location>
</feature>
<accession>A0A8F9XLZ5</accession>
<dbReference type="Proteomes" id="UP000825051">
    <property type="component" value="Chromosome"/>
</dbReference>
<dbReference type="RefSeq" id="WP_220163499.1">
    <property type="nucleotide sequence ID" value="NZ_CP080507.1"/>
</dbReference>
<sequence>MTCFRSLALILMWAALSAGAMRGAEVRAVASPERSAPSEVRSAATVDHSPAAPVAQALTAVTGIAISPLLGTSAYGAYQWFRAKDDAARAKLPWFAQWYFFAPALLLVGACAAKDALGAIVPPGLKKPLDMLETVENKISGLIAAGAVVPILMMTAAQAGQSTPVAAGGGGASALAMVHFGAADGRWLLGAAAVAVAIVTFGFVWMASHAINVLILLSPWGAVDAALKSLRTGLMGLLALTAIINPWAGAALAVAIIVVAYFLAGWAFRLTTFGSAFCWDFFTLRRTRFHVADEANAMFAGGNLPEVPARTYGRLRREEDGSLVFAFKPWLVLPERRVPLPTNALYIGRGLFFSAIVTEEGRSYLLLPPRYRGHERAVLDVYKFVSVQDAGLRRAWSVLGELFGGAAAKTQIM</sequence>
<feature type="transmembrane region" description="Helical" evidence="1">
    <location>
        <begin position="54"/>
        <end position="78"/>
    </location>
</feature>
<proteinExistence type="predicted"/>
<dbReference type="KEGG" id="ole:K0B96_02595"/>
<feature type="signal peptide" evidence="2">
    <location>
        <begin position="1"/>
        <end position="20"/>
    </location>
</feature>
<keyword evidence="4" id="KW-1185">Reference proteome</keyword>
<evidence type="ECO:0000256" key="1">
    <source>
        <dbReference type="SAM" id="Phobius"/>
    </source>
</evidence>
<evidence type="ECO:0000313" key="3">
    <source>
        <dbReference type="EMBL" id="QYM79524.1"/>
    </source>
</evidence>
<protein>
    <submittedName>
        <fullName evidence="3">Uncharacterized protein</fullName>
    </submittedName>
</protein>
<gene>
    <name evidence="3" type="ORF">K0B96_02595</name>
</gene>
<evidence type="ECO:0000256" key="2">
    <source>
        <dbReference type="SAM" id="SignalP"/>
    </source>
</evidence>
<dbReference type="AlphaFoldDB" id="A0A8F9XLZ5"/>
<dbReference type="EMBL" id="CP080507">
    <property type="protein sequence ID" value="QYM79524.1"/>
    <property type="molecule type" value="Genomic_DNA"/>
</dbReference>
<keyword evidence="1" id="KW-1133">Transmembrane helix</keyword>
<name>A0A8F9XLZ5_9BACT</name>
<feature type="transmembrane region" description="Helical" evidence="1">
    <location>
        <begin position="188"/>
        <end position="217"/>
    </location>
</feature>
<keyword evidence="2" id="KW-0732">Signal</keyword>
<keyword evidence="1" id="KW-0812">Transmembrane</keyword>
<evidence type="ECO:0000313" key="4">
    <source>
        <dbReference type="Proteomes" id="UP000825051"/>
    </source>
</evidence>
<reference evidence="3" key="1">
    <citation type="submission" date="2021-08" db="EMBL/GenBank/DDBJ databases">
        <title>Genome of a novel bacterium of the phylum Verrucomicrobia, Oleiharenicola sp. KSB-15.</title>
        <authorList>
            <person name="Chung J.-H."/>
            <person name="Ahn J.-H."/>
            <person name="Yoon Y."/>
            <person name="Kim D.-Y."/>
            <person name="An S.-H."/>
            <person name="Park I."/>
            <person name="Yeon J."/>
        </authorList>
    </citation>
    <scope>NUCLEOTIDE SEQUENCE</scope>
    <source>
        <strain evidence="3">KSB-15</strain>
    </source>
</reference>
<keyword evidence="1" id="KW-0472">Membrane</keyword>
<feature type="transmembrane region" description="Helical" evidence="1">
    <location>
        <begin position="254"/>
        <end position="279"/>
    </location>
</feature>
<feature type="transmembrane region" description="Helical" evidence="1">
    <location>
        <begin position="164"/>
        <end position="182"/>
    </location>
</feature>
<organism evidence="3 4">
    <name type="scientific">Horticoccus luteus</name>
    <dbReference type="NCBI Taxonomy" id="2862869"/>
    <lineage>
        <taxon>Bacteria</taxon>
        <taxon>Pseudomonadati</taxon>
        <taxon>Verrucomicrobiota</taxon>
        <taxon>Opitutia</taxon>
        <taxon>Opitutales</taxon>
        <taxon>Opitutaceae</taxon>
        <taxon>Horticoccus</taxon>
    </lineage>
</organism>